<dbReference type="EMBL" id="KC683903">
    <property type="protein sequence ID" value="AGJ51944.1"/>
    <property type="molecule type" value="mRNA"/>
</dbReference>
<evidence type="ECO:0000256" key="14">
    <source>
        <dbReference type="RuleBase" id="RU000461"/>
    </source>
</evidence>
<keyword evidence="11 14" id="KW-0503">Monooxygenase</keyword>
<evidence type="ECO:0000256" key="10">
    <source>
        <dbReference type="ARBA" id="ARBA00023004"/>
    </source>
</evidence>
<dbReference type="PROSITE" id="PS00086">
    <property type="entry name" value="CYTOCHROME_P450"/>
    <property type="match status" value="1"/>
</dbReference>
<protein>
    <submittedName>
        <fullName evidence="16">Cytochrome P450 CYP6BQ21</fullName>
    </submittedName>
</protein>
<name>M9TN84_9CUCU</name>
<dbReference type="GO" id="GO:0005789">
    <property type="term" value="C:endoplasmic reticulum membrane"/>
    <property type="evidence" value="ECO:0007669"/>
    <property type="project" value="UniProtKB-SubCell"/>
</dbReference>
<organism evidence="16">
    <name type="scientific">Dastarcus helophoroides</name>
    <dbReference type="NCBI Taxonomy" id="1169899"/>
    <lineage>
        <taxon>Eukaryota</taxon>
        <taxon>Metazoa</taxon>
        <taxon>Ecdysozoa</taxon>
        <taxon>Arthropoda</taxon>
        <taxon>Hexapoda</taxon>
        <taxon>Insecta</taxon>
        <taxon>Pterygota</taxon>
        <taxon>Neoptera</taxon>
        <taxon>Endopterygota</taxon>
        <taxon>Coleoptera</taxon>
        <taxon>Polyphaga</taxon>
        <taxon>Cucujiformia</taxon>
        <taxon>Coccinelloidea</taxon>
        <taxon>Bothrideridae</taxon>
        <taxon>Dastarcus</taxon>
    </lineage>
</organism>
<reference evidence="16" key="1">
    <citation type="submission" date="2013-02" db="EMBL/GenBank/DDBJ databases">
        <title>Characterization of Two Novel P450 Genes CYP6BQ21 and CYP6BQ22 and Their Expression Level in Dastarcus Helophoroides.</title>
        <authorList>
            <person name="Wang H.D."/>
            <person name="Li M.L."/>
        </authorList>
    </citation>
    <scope>NUCLEOTIDE SEQUENCE</scope>
</reference>
<dbReference type="Gene3D" id="1.10.630.10">
    <property type="entry name" value="Cytochrome P450"/>
    <property type="match status" value="1"/>
</dbReference>
<dbReference type="AlphaFoldDB" id="M9TN84"/>
<dbReference type="InterPro" id="IPR050476">
    <property type="entry name" value="Insect_CytP450_Detox"/>
</dbReference>
<keyword evidence="8" id="KW-0492">Microsome</keyword>
<keyword evidence="12 15" id="KW-0472">Membrane</keyword>
<dbReference type="PANTHER" id="PTHR24292">
    <property type="entry name" value="CYTOCHROME P450"/>
    <property type="match status" value="1"/>
</dbReference>
<sequence>MALITESFLFNLLGILIALLAVAITFFKWRYNYWTRKGVPQMSPKIPFGNIGEALSQRKTLGEVGTDMYNWAKAKNLPHLGIYFLARPTYFPLDLEIVKDILTTNFSHFVNHGGFVNEEDDPLSGHLFNLEDTKWRNVRIKLTPTFTSGKMKMMFETMVKCSRELNTFVDSSANLPEGLDIKETVARFTTDIIGSVAFGIECNTLKNPDTPFRKYGRLTLENDLWQNLKLFATLVFPHNILKFFHFKATRSDVESFFMDLVKRTVQYRESNNVYRKDFLQLLMQLKNKGKISDEDNEAMDGEKLEVKLNINEVAAHSFVFFIAGFETSSTTMTFALYELAKHQQIQEKLRDEINRVLKKHNGEYTYEAFMEMKYMDQVINETLRKYPPVPVLTRACTKDYQIPGTSATIEKDTLCFISTMGIQHDPEYYPDPAKSPPDRFSEENKDSIPQYAWLPFGEGPRICIGLRFGVMQARVGLASIVRNHRVTLNKKTKEPLTFAKESFIISPEGGVWLDCQKL</sequence>
<dbReference type="Pfam" id="PF00067">
    <property type="entry name" value="p450"/>
    <property type="match status" value="1"/>
</dbReference>
<dbReference type="PRINTS" id="PR00385">
    <property type="entry name" value="P450"/>
</dbReference>
<dbReference type="CDD" id="cd11056">
    <property type="entry name" value="CYP6-like"/>
    <property type="match status" value="1"/>
</dbReference>
<comment type="subcellular location">
    <subcellularLocation>
        <location evidence="3">Endoplasmic reticulum membrane</location>
        <topology evidence="3">Peripheral membrane protein</topology>
    </subcellularLocation>
    <subcellularLocation>
        <location evidence="2">Microsome membrane</location>
        <topology evidence="2">Peripheral membrane protein</topology>
    </subcellularLocation>
</comment>
<evidence type="ECO:0000256" key="15">
    <source>
        <dbReference type="SAM" id="Phobius"/>
    </source>
</evidence>
<evidence type="ECO:0000256" key="5">
    <source>
        <dbReference type="ARBA" id="ARBA00022617"/>
    </source>
</evidence>
<keyword evidence="15" id="KW-0812">Transmembrane</keyword>
<proteinExistence type="evidence at transcript level"/>
<keyword evidence="7" id="KW-0256">Endoplasmic reticulum</keyword>
<feature type="binding site" description="axial binding residue" evidence="13">
    <location>
        <position position="463"/>
    </location>
    <ligand>
        <name>heme</name>
        <dbReference type="ChEBI" id="CHEBI:30413"/>
    </ligand>
    <ligandPart>
        <name>Fe</name>
        <dbReference type="ChEBI" id="CHEBI:18248"/>
    </ligandPart>
</feature>
<evidence type="ECO:0000256" key="7">
    <source>
        <dbReference type="ARBA" id="ARBA00022824"/>
    </source>
</evidence>
<dbReference type="InterPro" id="IPR002401">
    <property type="entry name" value="Cyt_P450_E_grp-I"/>
</dbReference>
<dbReference type="PRINTS" id="PR00463">
    <property type="entry name" value="EP450I"/>
</dbReference>
<dbReference type="GO" id="GO:0004497">
    <property type="term" value="F:monooxygenase activity"/>
    <property type="evidence" value="ECO:0007669"/>
    <property type="project" value="UniProtKB-KW"/>
</dbReference>
<keyword evidence="15" id="KW-1133">Transmembrane helix</keyword>
<keyword evidence="6 13" id="KW-0479">Metal-binding</keyword>
<dbReference type="SUPFAM" id="SSF48264">
    <property type="entry name" value="Cytochrome P450"/>
    <property type="match status" value="1"/>
</dbReference>
<evidence type="ECO:0000256" key="2">
    <source>
        <dbReference type="ARBA" id="ARBA00004174"/>
    </source>
</evidence>
<evidence type="ECO:0000256" key="12">
    <source>
        <dbReference type="ARBA" id="ARBA00023136"/>
    </source>
</evidence>
<evidence type="ECO:0000256" key="6">
    <source>
        <dbReference type="ARBA" id="ARBA00022723"/>
    </source>
</evidence>
<dbReference type="InterPro" id="IPR017972">
    <property type="entry name" value="Cyt_P450_CS"/>
</dbReference>
<evidence type="ECO:0000313" key="16">
    <source>
        <dbReference type="EMBL" id="AGJ51944.1"/>
    </source>
</evidence>
<keyword evidence="9 14" id="KW-0560">Oxidoreductase</keyword>
<comment type="similarity">
    <text evidence="4 14">Belongs to the cytochrome P450 family.</text>
</comment>
<evidence type="ECO:0000256" key="11">
    <source>
        <dbReference type="ARBA" id="ARBA00023033"/>
    </source>
</evidence>
<comment type="cofactor">
    <cofactor evidence="1 13">
        <name>heme</name>
        <dbReference type="ChEBI" id="CHEBI:30413"/>
    </cofactor>
</comment>
<evidence type="ECO:0000256" key="13">
    <source>
        <dbReference type="PIRSR" id="PIRSR602401-1"/>
    </source>
</evidence>
<evidence type="ECO:0000256" key="4">
    <source>
        <dbReference type="ARBA" id="ARBA00010617"/>
    </source>
</evidence>
<dbReference type="FunFam" id="1.10.630.10:FF:000042">
    <property type="entry name" value="Cytochrome P450"/>
    <property type="match status" value="1"/>
</dbReference>
<dbReference type="GO" id="GO:0005506">
    <property type="term" value="F:iron ion binding"/>
    <property type="evidence" value="ECO:0007669"/>
    <property type="project" value="InterPro"/>
</dbReference>
<keyword evidence="10 13" id="KW-0408">Iron</keyword>
<evidence type="ECO:0000256" key="3">
    <source>
        <dbReference type="ARBA" id="ARBA00004406"/>
    </source>
</evidence>
<dbReference type="GO" id="GO:0020037">
    <property type="term" value="F:heme binding"/>
    <property type="evidence" value="ECO:0007669"/>
    <property type="project" value="InterPro"/>
</dbReference>
<evidence type="ECO:0000256" key="1">
    <source>
        <dbReference type="ARBA" id="ARBA00001971"/>
    </source>
</evidence>
<dbReference type="InterPro" id="IPR036396">
    <property type="entry name" value="Cyt_P450_sf"/>
</dbReference>
<dbReference type="PANTHER" id="PTHR24292:SF100">
    <property type="entry name" value="CYTOCHROME P450 6A16, ISOFORM B-RELATED"/>
    <property type="match status" value="1"/>
</dbReference>
<evidence type="ECO:0000256" key="9">
    <source>
        <dbReference type="ARBA" id="ARBA00023002"/>
    </source>
</evidence>
<feature type="transmembrane region" description="Helical" evidence="15">
    <location>
        <begin position="6"/>
        <end position="27"/>
    </location>
</feature>
<accession>M9TN84</accession>
<dbReference type="GO" id="GO:0016705">
    <property type="term" value="F:oxidoreductase activity, acting on paired donors, with incorporation or reduction of molecular oxygen"/>
    <property type="evidence" value="ECO:0007669"/>
    <property type="project" value="InterPro"/>
</dbReference>
<dbReference type="InterPro" id="IPR001128">
    <property type="entry name" value="Cyt_P450"/>
</dbReference>
<keyword evidence="5 13" id="KW-0349">Heme</keyword>
<evidence type="ECO:0000256" key="8">
    <source>
        <dbReference type="ARBA" id="ARBA00022848"/>
    </source>
</evidence>